<reference evidence="1 2" key="1">
    <citation type="submission" date="2016-01" db="EMBL/GenBank/DDBJ databases">
        <title>Genome Sequences of Twelve Sporeforming Bacillus Species Isolated from Foods.</title>
        <authorList>
            <person name="Berendsen E.M."/>
            <person name="Wells-Bennik M.H."/>
            <person name="Krawcyk A.O."/>
            <person name="De Jong A."/>
            <person name="Holsappel S."/>
            <person name="Eijlander R.T."/>
            <person name="Kuipers O.P."/>
        </authorList>
    </citation>
    <scope>NUCLEOTIDE SEQUENCE [LARGE SCALE GENOMIC DNA]</scope>
    <source>
        <strain evidence="1 2">B4099</strain>
    </source>
</reference>
<sequence>MKNWLKKSMVILVSVLTFGLVPPSHVIWNHLYKTGNETAETTAAYSNRTAATSRKMDRAALARSFVEDAEKRAYLKFGERIRPVIEDEFRAAVLPNIQTAIVETLQEYPQDKLPLLAVSDQPSAGTGEKMFHIYNTETNKDIIRFHVRRDHPPGDGYYFNFHYHVAFDHFQSHRHLGTIYWDKNMPPQWMKG</sequence>
<dbReference type="Pfam" id="PF14005">
    <property type="entry name" value="YpjP"/>
    <property type="match status" value="1"/>
</dbReference>
<accession>A0A150JVI2</accession>
<evidence type="ECO:0000313" key="1">
    <source>
        <dbReference type="EMBL" id="KYC61283.1"/>
    </source>
</evidence>
<dbReference type="AlphaFoldDB" id="A0A150JVI2"/>
<dbReference type="EMBL" id="LQYI01000144">
    <property type="protein sequence ID" value="KYC61283.1"/>
    <property type="molecule type" value="Genomic_DNA"/>
</dbReference>
<proteinExistence type="predicted"/>
<dbReference type="PATRIC" id="fig|1398.25.peg.1188"/>
<evidence type="ECO:0008006" key="3">
    <source>
        <dbReference type="Google" id="ProtNLM"/>
    </source>
</evidence>
<evidence type="ECO:0000313" key="2">
    <source>
        <dbReference type="Proteomes" id="UP000075304"/>
    </source>
</evidence>
<dbReference type="InterPro" id="IPR025616">
    <property type="entry name" value="YpjP"/>
</dbReference>
<comment type="caution">
    <text evidence="1">The sequence shown here is derived from an EMBL/GenBank/DDBJ whole genome shotgun (WGS) entry which is preliminary data.</text>
</comment>
<gene>
    <name evidence="1" type="ORF">B4099_3579</name>
</gene>
<dbReference type="Proteomes" id="UP000075304">
    <property type="component" value="Unassembled WGS sequence"/>
</dbReference>
<protein>
    <recommendedName>
        <fullName evidence="3">YpjP-like protein</fullName>
    </recommendedName>
</protein>
<name>A0A150JVI2_HEYCO</name>
<organism evidence="1 2">
    <name type="scientific">Heyndrickxia coagulans</name>
    <name type="common">Weizmannia coagulans</name>
    <dbReference type="NCBI Taxonomy" id="1398"/>
    <lineage>
        <taxon>Bacteria</taxon>
        <taxon>Bacillati</taxon>
        <taxon>Bacillota</taxon>
        <taxon>Bacilli</taxon>
        <taxon>Bacillales</taxon>
        <taxon>Bacillaceae</taxon>
        <taxon>Heyndrickxia</taxon>
    </lineage>
</organism>
<dbReference type="RefSeq" id="WP_061575769.1">
    <property type="nucleotide sequence ID" value="NZ_LQYI01000144.1"/>
</dbReference>